<dbReference type="Pfam" id="PF11387">
    <property type="entry name" value="DUF2795"/>
    <property type="match status" value="1"/>
</dbReference>
<reference evidence="1" key="1">
    <citation type="submission" date="2019-07" db="EMBL/GenBank/DDBJ databases">
        <title>Toxilogical consequences of a new and cryptic species of cyanobacteria (Komarekiella delphini-convector) recovered from the epidermis of a bottlenose dolphin and 1500 ft. in the air.</title>
        <authorList>
            <person name="Brown A.O."/>
            <person name="Dvorak P."/>
            <person name="Villanueva C.D."/>
            <person name="Foss A.J."/>
            <person name="Garvey A.D."/>
            <person name="Gibson Q.A."/>
            <person name="Johansen J.R."/>
            <person name="Casamatta D.A."/>
        </authorList>
    </citation>
    <scope>NUCLEOTIDE SEQUENCE</scope>
    <source>
        <strain evidence="1">SJRDD-AB1</strain>
    </source>
</reference>
<sequence length="64" mass="7341">MMRVNTVQLQNSLNEVSYPLSKQDLVRYAEEKGIDERVLRALKQLPSKEYQTLADVSKAISESE</sequence>
<gene>
    <name evidence="1" type="ORF">FNW02_16895</name>
</gene>
<dbReference type="AlphaFoldDB" id="A0AA40SYR5"/>
<name>A0AA40SYR5_9NOST</name>
<evidence type="ECO:0000313" key="2">
    <source>
        <dbReference type="Proteomes" id="UP001165986"/>
    </source>
</evidence>
<keyword evidence="2" id="KW-1185">Reference proteome</keyword>
<protein>
    <submittedName>
        <fullName evidence="1">DUF2795 domain-containing protein</fullName>
    </submittedName>
</protein>
<dbReference type="EMBL" id="VJXY01000017">
    <property type="protein sequence ID" value="MBD6617458.1"/>
    <property type="molecule type" value="Genomic_DNA"/>
</dbReference>
<accession>A0AA40SYR5</accession>
<dbReference type="Proteomes" id="UP001165986">
    <property type="component" value="Unassembled WGS sequence"/>
</dbReference>
<dbReference type="RefSeq" id="WP_191758676.1">
    <property type="nucleotide sequence ID" value="NZ_VJXY01000017.1"/>
</dbReference>
<comment type="caution">
    <text evidence="1">The sequence shown here is derived from an EMBL/GenBank/DDBJ whole genome shotgun (WGS) entry which is preliminary data.</text>
</comment>
<proteinExistence type="predicted"/>
<evidence type="ECO:0000313" key="1">
    <source>
        <dbReference type="EMBL" id="MBD6617458.1"/>
    </source>
</evidence>
<dbReference type="InterPro" id="IPR021527">
    <property type="entry name" value="DUF2795"/>
</dbReference>
<organism evidence="1 2">
    <name type="scientific">Komarekiella delphini-convector SJRDD-AB1</name>
    <dbReference type="NCBI Taxonomy" id="2593771"/>
    <lineage>
        <taxon>Bacteria</taxon>
        <taxon>Bacillati</taxon>
        <taxon>Cyanobacteriota</taxon>
        <taxon>Cyanophyceae</taxon>
        <taxon>Nostocales</taxon>
        <taxon>Nostocaceae</taxon>
        <taxon>Komarekiella</taxon>
        <taxon>Komarekiella delphini-convector</taxon>
    </lineage>
</organism>